<dbReference type="AlphaFoldDB" id="A0A8J7LDB6"/>
<evidence type="ECO:0000313" key="2">
    <source>
        <dbReference type="Proteomes" id="UP000662314"/>
    </source>
</evidence>
<gene>
    <name evidence="1" type="ORF">I8752_07640</name>
</gene>
<dbReference type="EMBL" id="JAECZA010000020">
    <property type="protein sequence ID" value="MBH8572891.1"/>
    <property type="molecule type" value="Genomic_DNA"/>
</dbReference>
<sequence length="54" mass="6045">MSLEVEVCKQEADMQGAGGELLTQHSSLSTSARSCVQREVRSWALPLWVTLLRR</sequence>
<comment type="caution">
    <text evidence="1">The sequence shown here is derived from an EMBL/GenBank/DDBJ whole genome shotgun (WGS) entry which is preliminary data.</text>
</comment>
<reference evidence="1 2" key="1">
    <citation type="journal article" date="2021" name="Int. J. Syst. Evol. Microbiol.">
        <title>Amazonocrinis nigriterrae gen. nov., sp. nov., Atlanticothrix silvestris gen. nov., sp. nov. and Dendronalium phyllosphericum gen. nov., sp. nov., nostocacean cyanobacteria from Brazilian environments.</title>
        <authorList>
            <person name="Alvarenga D.O."/>
            <person name="Andreote A.P.D."/>
            <person name="Branco L.H.Z."/>
            <person name="Delbaje E."/>
            <person name="Cruz R.B."/>
            <person name="Varani A.M."/>
            <person name="Fiore M.F."/>
        </authorList>
    </citation>
    <scope>NUCLEOTIDE SEQUENCE [LARGE SCALE GENOMIC DNA]</scope>
    <source>
        <strain evidence="1 2">CENA369</strain>
    </source>
</reference>
<organism evidence="1 2">
    <name type="scientific">Dendronalium phyllosphericum CENA369</name>
    <dbReference type="NCBI Taxonomy" id="1725256"/>
    <lineage>
        <taxon>Bacteria</taxon>
        <taxon>Bacillati</taxon>
        <taxon>Cyanobacteriota</taxon>
        <taxon>Cyanophyceae</taxon>
        <taxon>Nostocales</taxon>
        <taxon>Nostocaceae</taxon>
        <taxon>Dendronalium</taxon>
        <taxon>Dendronalium phyllosphericum</taxon>
    </lineage>
</organism>
<keyword evidence="2" id="KW-1185">Reference proteome</keyword>
<accession>A0A8J7LDB6</accession>
<protein>
    <submittedName>
        <fullName evidence="1">Uncharacterized protein</fullName>
    </submittedName>
</protein>
<name>A0A8J7LDB6_9NOST</name>
<evidence type="ECO:0000313" key="1">
    <source>
        <dbReference type="EMBL" id="MBH8572891.1"/>
    </source>
</evidence>
<proteinExistence type="predicted"/>
<dbReference type="Proteomes" id="UP000662314">
    <property type="component" value="Unassembled WGS sequence"/>
</dbReference>